<feature type="transmembrane region" description="Helical" evidence="6">
    <location>
        <begin position="51"/>
        <end position="71"/>
    </location>
</feature>
<comment type="subcellular location">
    <subcellularLocation>
        <location evidence="1">Cell membrane</location>
        <topology evidence="1">Multi-pass membrane protein</topology>
    </subcellularLocation>
</comment>
<feature type="transmembrane region" description="Helical" evidence="6">
    <location>
        <begin position="276"/>
        <end position="297"/>
    </location>
</feature>
<comment type="caution">
    <text evidence="7">The sequence shown here is derived from an EMBL/GenBank/DDBJ whole genome shotgun (WGS) entry which is preliminary data.</text>
</comment>
<dbReference type="Pfam" id="PF09678">
    <property type="entry name" value="Caa3_CtaG"/>
    <property type="match status" value="1"/>
</dbReference>
<dbReference type="GO" id="GO:0005886">
    <property type="term" value="C:plasma membrane"/>
    <property type="evidence" value="ECO:0007669"/>
    <property type="project" value="UniProtKB-SubCell"/>
</dbReference>
<dbReference type="RefSeq" id="WP_284052363.1">
    <property type="nucleotide sequence ID" value="NZ_JAGRQC010000001.1"/>
</dbReference>
<keyword evidence="5 6" id="KW-0472">Membrane</keyword>
<gene>
    <name evidence="7" type="ORF">J7S20_00965</name>
</gene>
<evidence type="ECO:0000313" key="7">
    <source>
        <dbReference type="EMBL" id="MBR0551071.1"/>
    </source>
</evidence>
<dbReference type="Proteomes" id="UP000676996">
    <property type="component" value="Unassembled WGS sequence"/>
</dbReference>
<protein>
    <submittedName>
        <fullName evidence="7">Cytochrome c oxidase assembly protein</fullName>
    </submittedName>
</protein>
<feature type="transmembrane region" description="Helical" evidence="6">
    <location>
        <begin position="119"/>
        <end position="136"/>
    </location>
</feature>
<feature type="transmembrane region" description="Helical" evidence="6">
    <location>
        <begin position="226"/>
        <end position="250"/>
    </location>
</feature>
<evidence type="ECO:0000256" key="1">
    <source>
        <dbReference type="ARBA" id="ARBA00004651"/>
    </source>
</evidence>
<organism evidence="7 8">
    <name type="scientific">Stakelama marina</name>
    <dbReference type="NCBI Taxonomy" id="2826939"/>
    <lineage>
        <taxon>Bacteria</taxon>
        <taxon>Pseudomonadati</taxon>
        <taxon>Pseudomonadota</taxon>
        <taxon>Alphaproteobacteria</taxon>
        <taxon>Sphingomonadales</taxon>
        <taxon>Sphingomonadaceae</taxon>
        <taxon>Stakelama</taxon>
    </lineage>
</organism>
<keyword evidence="4 6" id="KW-1133">Transmembrane helix</keyword>
<dbReference type="InterPro" id="IPR019108">
    <property type="entry name" value="Caa3_assmbl_CtaG-rel"/>
</dbReference>
<dbReference type="EMBL" id="JAGRQC010000001">
    <property type="protein sequence ID" value="MBR0551071.1"/>
    <property type="molecule type" value="Genomic_DNA"/>
</dbReference>
<evidence type="ECO:0000256" key="4">
    <source>
        <dbReference type="ARBA" id="ARBA00022989"/>
    </source>
</evidence>
<keyword evidence="8" id="KW-1185">Reference proteome</keyword>
<accession>A0A8T4I9M1</accession>
<feature type="transmembrane region" description="Helical" evidence="6">
    <location>
        <begin position="193"/>
        <end position="214"/>
    </location>
</feature>
<feature type="transmembrane region" description="Helical" evidence="6">
    <location>
        <begin position="83"/>
        <end position="99"/>
    </location>
</feature>
<feature type="transmembrane region" description="Helical" evidence="6">
    <location>
        <begin position="24"/>
        <end position="45"/>
    </location>
</feature>
<feature type="transmembrane region" description="Helical" evidence="6">
    <location>
        <begin position="157"/>
        <end position="181"/>
    </location>
</feature>
<reference evidence="7" key="1">
    <citation type="submission" date="2021-04" db="EMBL/GenBank/DDBJ databases">
        <title>Ouciella asimina sp. nov., isolated from the surface seawater in the hydrothermal field of Okinawa Trough.</title>
        <authorList>
            <person name="Shuang W."/>
        </authorList>
    </citation>
    <scope>NUCLEOTIDE SEQUENCE</scope>
    <source>
        <strain evidence="7">LXI357</strain>
    </source>
</reference>
<sequence>MVSISNADATKANAQAPVPRGSNAAVAGAIAALGLLLWVASRFFAADLPVWAPWDFSVLWYLGFALTGWVYVRGLRITPQPGWRIGFFAMGMLLIWAVLQTRFEYVAQHMFFMNRIQHVVMHHLGPFLIAVAWPWPTLYRGLPSRLRALVDGRWFGAFMRFAQQPEIAAGLFVGLIALWLYPPVHFVAMIDPALYSVMNWSMVVDGILFWSVVLDPRPKALAHNSFAVRAVLGVGVMFPQIAIGALIAFADSDLYGFYAWCGRIYPSIDALSDQRIGGLIVWIPPAMMSVLSVILVLNAMRIVEEREGANAPGHGGTASGGWTGR</sequence>
<keyword evidence="3 6" id="KW-0812">Transmembrane</keyword>
<evidence type="ECO:0000256" key="5">
    <source>
        <dbReference type="ARBA" id="ARBA00023136"/>
    </source>
</evidence>
<evidence type="ECO:0000256" key="2">
    <source>
        <dbReference type="ARBA" id="ARBA00022475"/>
    </source>
</evidence>
<dbReference type="AlphaFoldDB" id="A0A8T4I9M1"/>
<keyword evidence="2" id="KW-1003">Cell membrane</keyword>
<evidence type="ECO:0000256" key="3">
    <source>
        <dbReference type="ARBA" id="ARBA00022692"/>
    </source>
</evidence>
<proteinExistence type="predicted"/>
<evidence type="ECO:0000256" key="6">
    <source>
        <dbReference type="SAM" id="Phobius"/>
    </source>
</evidence>
<name>A0A8T4I9M1_9SPHN</name>
<evidence type="ECO:0000313" key="8">
    <source>
        <dbReference type="Proteomes" id="UP000676996"/>
    </source>
</evidence>